<dbReference type="PANTHER" id="PTHR34072">
    <property type="entry name" value="ENZYMATIC POLYPROTEIN-RELATED"/>
    <property type="match status" value="1"/>
</dbReference>
<organism evidence="1">
    <name type="scientific">Tanacetum cinerariifolium</name>
    <name type="common">Dalmatian daisy</name>
    <name type="synonym">Chrysanthemum cinerariifolium</name>
    <dbReference type="NCBI Taxonomy" id="118510"/>
    <lineage>
        <taxon>Eukaryota</taxon>
        <taxon>Viridiplantae</taxon>
        <taxon>Streptophyta</taxon>
        <taxon>Embryophyta</taxon>
        <taxon>Tracheophyta</taxon>
        <taxon>Spermatophyta</taxon>
        <taxon>Magnoliopsida</taxon>
        <taxon>eudicotyledons</taxon>
        <taxon>Gunneridae</taxon>
        <taxon>Pentapetalae</taxon>
        <taxon>asterids</taxon>
        <taxon>campanulids</taxon>
        <taxon>Asterales</taxon>
        <taxon>Asteraceae</taxon>
        <taxon>Asteroideae</taxon>
        <taxon>Anthemideae</taxon>
        <taxon>Anthemidinae</taxon>
        <taxon>Tanacetum</taxon>
    </lineage>
</organism>
<gene>
    <name evidence="1" type="ORF">Tci_042648</name>
</gene>
<accession>A0A6L2MAJ5</accession>
<protein>
    <recommendedName>
        <fullName evidence="2">Reverse transcriptase domain-containing protein</fullName>
    </recommendedName>
</protein>
<sequence>MQKRAKVLKDLHSHKEKLEIAASSVKLSEECLTVIQRSLPKKEKDPERILLGHKVYGSGIEVDRAKIESISKIPYPANIKVVRSFLDLGKLTKAEIRDLFPKEQLMKISDKSNEPWNEAAQILRQCHSGPSGGHHGIATTARKVFKRAGKFSQGMKHIKSTFRIIYGKACHLHVELENKAYWALKTCNIDLTKPKTTGFLQINELDELRLDAYESSISYKERTKRWHDKRIKTPTEDMKGGAIELCNEEVNEVIVYKQSVKPYQKDISDFDKDDDITFDDEGGVT</sequence>
<proteinExistence type="predicted"/>
<reference evidence="1" key="1">
    <citation type="journal article" date="2019" name="Sci. Rep.">
        <title>Draft genome of Tanacetum cinerariifolium, the natural source of mosquito coil.</title>
        <authorList>
            <person name="Yamashiro T."/>
            <person name="Shiraishi A."/>
            <person name="Satake H."/>
            <person name="Nakayama K."/>
        </authorList>
    </citation>
    <scope>NUCLEOTIDE SEQUENCE</scope>
</reference>
<dbReference type="EMBL" id="BKCJ010006160">
    <property type="protein sequence ID" value="GEU70670.1"/>
    <property type="molecule type" value="Genomic_DNA"/>
</dbReference>
<dbReference type="AlphaFoldDB" id="A0A6L2MAJ5"/>
<evidence type="ECO:0008006" key="2">
    <source>
        <dbReference type="Google" id="ProtNLM"/>
    </source>
</evidence>
<evidence type="ECO:0000313" key="1">
    <source>
        <dbReference type="EMBL" id="GEU70670.1"/>
    </source>
</evidence>
<dbReference type="SUPFAM" id="SSF56672">
    <property type="entry name" value="DNA/RNA polymerases"/>
    <property type="match status" value="1"/>
</dbReference>
<comment type="caution">
    <text evidence="1">The sequence shown here is derived from an EMBL/GenBank/DDBJ whole genome shotgun (WGS) entry which is preliminary data.</text>
</comment>
<name>A0A6L2MAJ5_TANCI</name>
<dbReference type="InterPro" id="IPR043502">
    <property type="entry name" value="DNA/RNA_pol_sf"/>
</dbReference>
<dbReference type="PANTHER" id="PTHR34072:SF57">
    <property type="entry name" value="RNA-DIRECTED DNA POLYMERASE"/>
    <property type="match status" value="1"/>
</dbReference>